<evidence type="ECO:0000256" key="3">
    <source>
        <dbReference type="ARBA" id="ARBA00022676"/>
    </source>
</evidence>
<dbReference type="Proteomes" id="UP001375743">
    <property type="component" value="Unassembled WGS sequence"/>
</dbReference>
<dbReference type="Pfam" id="PF03734">
    <property type="entry name" value="YkuD"/>
    <property type="match status" value="1"/>
</dbReference>
<keyword evidence="8 9" id="KW-0961">Cell wall biogenesis/degradation</keyword>
<comment type="similarity">
    <text evidence="2">Belongs to the YkuD family.</text>
</comment>
<keyword evidence="5" id="KW-0378">Hydrolase</keyword>
<dbReference type="InterPro" id="IPR005490">
    <property type="entry name" value="LD_TPept_cat_dom"/>
</dbReference>
<evidence type="ECO:0000256" key="5">
    <source>
        <dbReference type="ARBA" id="ARBA00022801"/>
    </source>
</evidence>
<dbReference type="CDD" id="cd16913">
    <property type="entry name" value="YkuD_like"/>
    <property type="match status" value="1"/>
</dbReference>
<dbReference type="InterPro" id="IPR050979">
    <property type="entry name" value="LD-transpeptidase"/>
</dbReference>
<evidence type="ECO:0000256" key="6">
    <source>
        <dbReference type="ARBA" id="ARBA00022960"/>
    </source>
</evidence>
<dbReference type="PANTHER" id="PTHR30582:SF24">
    <property type="entry name" value="L,D-TRANSPEPTIDASE ERFK_SRFK-RELATED"/>
    <property type="match status" value="1"/>
</dbReference>
<name>A0ABU8XTX7_9PROT</name>
<reference evidence="12 13" key="1">
    <citation type="submission" date="2024-01" db="EMBL/GenBank/DDBJ databases">
        <title>Multi-omics insights into the function and evolution of sodium benzoate biodegradation pathways in Benzoatithermus flavus gen. nov., sp. nov. from hot spring.</title>
        <authorList>
            <person name="Hu C.-J."/>
            <person name="Li W.-J."/>
        </authorList>
    </citation>
    <scope>NUCLEOTIDE SEQUENCE [LARGE SCALE GENOMIC DNA]</scope>
    <source>
        <strain evidence="12 13">SYSU G07066</strain>
    </source>
</reference>
<protein>
    <submittedName>
        <fullName evidence="12">L,D-transpeptidase family protein</fullName>
    </submittedName>
</protein>
<dbReference type="InterPro" id="IPR018392">
    <property type="entry name" value="LysM"/>
</dbReference>
<feature type="chain" id="PRO_5046238034" evidence="10">
    <location>
        <begin position="27"/>
        <end position="362"/>
    </location>
</feature>
<evidence type="ECO:0000313" key="12">
    <source>
        <dbReference type="EMBL" id="MEK0083865.1"/>
    </source>
</evidence>
<dbReference type="SUPFAM" id="SSF141523">
    <property type="entry name" value="L,D-transpeptidase catalytic domain-like"/>
    <property type="match status" value="1"/>
</dbReference>
<feature type="domain" description="L,D-TPase catalytic" evidence="11">
    <location>
        <begin position="102"/>
        <end position="232"/>
    </location>
</feature>
<evidence type="ECO:0000256" key="4">
    <source>
        <dbReference type="ARBA" id="ARBA00022679"/>
    </source>
</evidence>
<dbReference type="PANTHER" id="PTHR30582">
    <property type="entry name" value="L,D-TRANSPEPTIDASE"/>
    <property type="match status" value="1"/>
</dbReference>
<sequence>MISRRLFGLHVLGALGAALFLPHAKAATATVSAPQRRTGDLVGEITYYVTHANETLLDIARAHNLGVPEISAVNPGVDPWVPGEETLLILPTAFILPDAPREGIVINYGDLRLYYFPKNGPVQTYALGIGRDGFELKYGQTRIVRKKEKPTWYLTESEKRDHPELGNAVPPGPDNPLGEYALYLGWPTYLIHGTNKPYGVGRRVSRGCFRMYPEGVARLFREVQVGTKVTVLDQRVKVGWHQGELYIEVQPDIYQIDELEATQTMTPRPPEGDVRQHILNKAGADAARIDWSIVDNELLLRRGIPVQITRPELPVVSEREPSLPMADAASSITADNDPLDGLRARVAPPAIVRPGADRSGFY</sequence>
<dbReference type="EMBL" id="JBBLZC010000010">
    <property type="protein sequence ID" value="MEK0083865.1"/>
    <property type="molecule type" value="Genomic_DNA"/>
</dbReference>
<organism evidence="12 13">
    <name type="scientific">Benzoatithermus flavus</name>
    <dbReference type="NCBI Taxonomy" id="3108223"/>
    <lineage>
        <taxon>Bacteria</taxon>
        <taxon>Pseudomonadati</taxon>
        <taxon>Pseudomonadota</taxon>
        <taxon>Alphaproteobacteria</taxon>
        <taxon>Geminicoccales</taxon>
        <taxon>Geminicoccaceae</taxon>
        <taxon>Benzoatithermus</taxon>
    </lineage>
</organism>
<feature type="active site" description="Proton donor/acceptor" evidence="9">
    <location>
        <position position="192"/>
    </location>
</feature>
<dbReference type="PROSITE" id="PS52029">
    <property type="entry name" value="LD_TPASE"/>
    <property type="match status" value="1"/>
</dbReference>
<feature type="signal peptide" evidence="10">
    <location>
        <begin position="1"/>
        <end position="26"/>
    </location>
</feature>
<dbReference type="InterPro" id="IPR038063">
    <property type="entry name" value="Transpep_catalytic_dom"/>
</dbReference>
<keyword evidence="3" id="KW-0328">Glycosyltransferase</keyword>
<keyword evidence="4" id="KW-0808">Transferase</keyword>
<evidence type="ECO:0000256" key="8">
    <source>
        <dbReference type="ARBA" id="ARBA00023316"/>
    </source>
</evidence>
<evidence type="ECO:0000256" key="10">
    <source>
        <dbReference type="SAM" id="SignalP"/>
    </source>
</evidence>
<gene>
    <name evidence="12" type="ORF">U1T56_11950</name>
</gene>
<comment type="caution">
    <text evidence="12">The sequence shown here is derived from an EMBL/GenBank/DDBJ whole genome shotgun (WGS) entry which is preliminary data.</text>
</comment>
<evidence type="ECO:0000256" key="9">
    <source>
        <dbReference type="PROSITE-ProRule" id="PRU01373"/>
    </source>
</evidence>
<keyword evidence="10" id="KW-0732">Signal</keyword>
<dbReference type="Gene3D" id="2.40.440.10">
    <property type="entry name" value="L,D-transpeptidase catalytic domain-like"/>
    <property type="match status" value="1"/>
</dbReference>
<proteinExistence type="inferred from homology"/>
<evidence type="ECO:0000256" key="7">
    <source>
        <dbReference type="ARBA" id="ARBA00022984"/>
    </source>
</evidence>
<evidence type="ECO:0000313" key="13">
    <source>
        <dbReference type="Proteomes" id="UP001375743"/>
    </source>
</evidence>
<dbReference type="RefSeq" id="WP_418159708.1">
    <property type="nucleotide sequence ID" value="NZ_JBBLZC010000010.1"/>
</dbReference>
<evidence type="ECO:0000259" key="11">
    <source>
        <dbReference type="PROSITE" id="PS52029"/>
    </source>
</evidence>
<keyword evidence="13" id="KW-1185">Reference proteome</keyword>
<feature type="active site" description="Nucleophile" evidence="9">
    <location>
        <position position="208"/>
    </location>
</feature>
<dbReference type="CDD" id="cd00118">
    <property type="entry name" value="LysM"/>
    <property type="match status" value="1"/>
</dbReference>
<keyword evidence="7 9" id="KW-0573">Peptidoglycan synthesis</keyword>
<accession>A0ABU8XTX7</accession>
<comment type="pathway">
    <text evidence="1 9">Cell wall biogenesis; peptidoglycan biosynthesis.</text>
</comment>
<evidence type="ECO:0000256" key="2">
    <source>
        <dbReference type="ARBA" id="ARBA00005992"/>
    </source>
</evidence>
<keyword evidence="6 9" id="KW-0133">Cell shape</keyword>
<evidence type="ECO:0000256" key="1">
    <source>
        <dbReference type="ARBA" id="ARBA00004752"/>
    </source>
</evidence>